<proteinExistence type="inferred from homology"/>
<evidence type="ECO:0000313" key="10">
    <source>
        <dbReference type="RefSeq" id="XP_033461488.1"/>
    </source>
</evidence>
<keyword evidence="5 7" id="KW-0418">Kinase</keyword>
<dbReference type="GO" id="GO:0005524">
    <property type="term" value="F:ATP binding"/>
    <property type="evidence" value="ECO:0007669"/>
    <property type="project" value="UniProtKB-UniRule"/>
</dbReference>
<dbReference type="InterPro" id="IPR016966">
    <property type="entry name" value="Thiamin_pyrophosphokinase_euk"/>
</dbReference>
<dbReference type="Proteomes" id="UP000504637">
    <property type="component" value="Unplaced"/>
</dbReference>
<dbReference type="EC" id="2.7.6.2" evidence="7"/>
<evidence type="ECO:0000256" key="4">
    <source>
        <dbReference type="ARBA" id="ARBA00022741"/>
    </source>
</evidence>
<keyword evidence="6 7" id="KW-0067">ATP-binding</keyword>
<dbReference type="GO" id="GO:0030975">
    <property type="term" value="F:thiamine binding"/>
    <property type="evidence" value="ECO:0007669"/>
    <property type="project" value="UniProtKB-UniRule"/>
</dbReference>
<keyword evidence="3 7" id="KW-0808">Transferase</keyword>
<dbReference type="GeneID" id="54362308"/>
<evidence type="ECO:0000256" key="5">
    <source>
        <dbReference type="ARBA" id="ARBA00022777"/>
    </source>
</evidence>
<evidence type="ECO:0000256" key="6">
    <source>
        <dbReference type="ARBA" id="ARBA00022840"/>
    </source>
</evidence>
<keyword evidence="9" id="KW-1185">Reference proteome</keyword>
<reference evidence="10" key="2">
    <citation type="submission" date="2020-04" db="EMBL/GenBank/DDBJ databases">
        <authorList>
            <consortium name="NCBI Genome Project"/>
        </authorList>
    </citation>
    <scope>NUCLEOTIDE SEQUENCE</scope>
    <source>
        <strain evidence="10">CBS 342.82</strain>
    </source>
</reference>
<evidence type="ECO:0000313" key="9">
    <source>
        <dbReference type="Proteomes" id="UP000504637"/>
    </source>
</evidence>
<dbReference type="RefSeq" id="XP_033461488.1">
    <property type="nucleotide sequence ID" value="XM_033604508.1"/>
</dbReference>
<dbReference type="NCBIfam" id="TIGR01378">
    <property type="entry name" value="thi_PPkinase"/>
    <property type="match status" value="1"/>
</dbReference>
<evidence type="ECO:0000256" key="1">
    <source>
        <dbReference type="ARBA" id="ARBA00005078"/>
    </source>
</evidence>
<dbReference type="PANTHER" id="PTHR13622:SF8">
    <property type="entry name" value="THIAMIN PYROPHOSPHOKINASE 1"/>
    <property type="match status" value="1"/>
</dbReference>
<dbReference type="OrthoDB" id="25149at2759"/>
<accession>A0A6J3MC99</accession>
<dbReference type="CDD" id="cd07995">
    <property type="entry name" value="TPK"/>
    <property type="match status" value="1"/>
</dbReference>
<dbReference type="SUPFAM" id="SSF63999">
    <property type="entry name" value="Thiamin pyrophosphokinase, catalytic domain"/>
    <property type="match status" value="1"/>
</dbReference>
<evidence type="ECO:0000256" key="2">
    <source>
        <dbReference type="ARBA" id="ARBA00006785"/>
    </source>
</evidence>
<evidence type="ECO:0000259" key="8">
    <source>
        <dbReference type="SMART" id="SM00983"/>
    </source>
</evidence>
<evidence type="ECO:0000256" key="3">
    <source>
        <dbReference type="ARBA" id="ARBA00022679"/>
    </source>
</evidence>
<dbReference type="AlphaFoldDB" id="A0A6J3MC99"/>
<dbReference type="Gene3D" id="3.40.50.10240">
    <property type="entry name" value="Thiamin pyrophosphokinase, catalytic domain"/>
    <property type="match status" value="1"/>
</dbReference>
<dbReference type="SUPFAM" id="SSF63862">
    <property type="entry name" value="Thiamin pyrophosphokinase, substrate-binding domain"/>
    <property type="match status" value="1"/>
</dbReference>
<comment type="pathway">
    <text evidence="1 7">Cofactor biosynthesis; thiamine diphosphate biosynthesis; thiamine diphosphate from thiamine: step 1/1.</text>
</comment>
<reference evidence="10" key="1">
    <citation type="submission" date="2020-01" db="EMBL/GenBank/DDBJ databases">
        <authorList>
            <consortium name="DOE Joint Genome Institute"/>
            <person name="Haridas S."/>
            <person name="Albert R."/>
            <person name="Binder M."/>
            <person name="Bloem J."/>
            <person name="Labutti K."/>
            <person name="Salamov A."/>
            <person name="Andreopoulos B."/>
            <person name="Baker S.E."/>
            <person name="Barry K."/>
            <person name="Bills G."/>
            <person name="Bluhm B.H."/>
            <person name="Cannon C."/>
            <person name="Castanera R."/>
            <person name="Culley D.E."/>
            <person name="Daum C."/>
            <person name="Ezra D."/>
            <person name="Gonzalez J.B."/>
            <person name="Henrissat B."/>
            <person name="Kuo A."/>
            <person name="Liang C."/>
            <person name="Lipzen A."/>
            <person name="Lutzoni F."/>
            <person name="Magnuson J."/>
            <person name="Mondo S."/>
            <person name="Nolan M."/>
            <person name="Ohm R."/>
            <person name="Pangilinan J."/>
            <person name="Park H.-J."/>
            <person name="Ramirez L."/>
            <person name="Alfaro M."/>
            <person name="Sun H."/>
            <person name="Tritt A."/>
            <person name="Yoshinaga Y."/>
            <person name="Zwiers L.-H."/>
            <person name="Turgeon B.G."/>
            <person name="Goodwin S.B."/>
            <person name="Spatafora J.W."/>
            <person name="Crous P.W."/>
            <person name="Grigoriev I.V."/>
        </authorList>
    </citation>
    <scope>NUCLEOTIDE SEQUENCE</scope>
    <source>
        <strain evidence="10">CBS 342.82</strain>
    </source>
</reference>
<dbReference type="InterPro" id="IPR036759">
    <property type="entry name" value="TPK_catalytic_sf"/>
</dbReference>
<name>A0A6J3MC99_9PEZI</name>
<organism evidence="10">
    <name type="scientific">Dissoconium aciculare CBS 342.82</name>
    <dbReference type="NCBI Taxonomy" id="1314786"/>
    <lineage>
        <taxon>Eukaryota</taxon>
        <taxon>Fungi</taxon>
        <taxon>Dikarya</taxon>
        <taxon>Ascomycota</taxon>
        <taxon>Pezizomycotina</taxon>
        <taxon>Dothideomycetes</taxon>
        <taxon>Dothideomycetidae</taxon>
        <taxon>Mycosphaerellales</taxon>
        <taxon>Dissoconiaceae</taxon>
        <taxon>Dissoconium</taxon>
    </lineage>
</organism>
<dbReference type="PANTHER" id="PTHR13622">
    <property type="entry name" value="THIAMIN PYROPHOSPHOKINASE"/>
    <property type="match status" value="1"/>
</dbReference>
<dbReference type="GO" id="GO:0004788">
    <property type="term" value="F:thiamine diphosphokinase activity"/>
    <property type="evidence" value="ECO:0007669"/>
    <property type="project" value="UniProtKB-UniRule"/>
</dbReference>
<dbReference type="InterPro" id="IPR006282">
    <property type="entry name" value="Thi_PPkinase"/>
</dbReference>
<gene>
    <name evidence="10" type="ORF">K489DRAFT_378868</name>
</gene>
<protein>
    <recommendedName>
        <fullName evidence="7">Thiamine pyrophosphokinase</fullName>
        <ecNumber evidence="7">2.7.6.2</ecNumber>
    </recommendedName>
</protein>
<dbReference type="InterPro" id="IPR036371">
    <property type="entry name" value="TPK_B1-bd_sf"/>
</dbReference>
<dbReference type="GO" id="GO:0006772">
    <property type="term" value="P:thiamine metabolic process"/>
    <property type="evidence" value="ECO:0007669"/>
    <property type="project" value="InterPro"/>
</dbReference>
<dbReference type="GO" id="GO:0016301">
    <property type="term" value="F:kinase activity"/>
    <property type="evidence" value="ECO:0007669"/>
    <property type="project" value="UniProtKB-UniRule"/>
</dbReference>
<sequence>MDMAKALHVFSAINSGHTMSRAHDDRTQLDFVPYLDRYTPSPLADEGRAKTALIVLNCPIDDEEYLRRLHAHAGFVLYADGGANRVHDCLRRSRLGEDSATFARSLKALLPNLIHGDLDSLRDDIRDAFEACGVSVTQDPDQYSTDFGKAIGKIKAAVPQVHDILVLGSLGGRVDQGIGLLHELLREQKHNNPSIRFWLFTEASVTMLVFPGTTVVQTPLRSGLISCNVGILPLYGRSILTLKGFEWDVEQWPSELGGQVSTSNHVFADEVEITTDIEVLFTIERVRHG</sequence>
<dbReference type="SMART" id="SM00983">
    <property type="entry name" value="TPK_B1_binding"/>
    <property type="match status" value="1"/>
</dbReference>
<dbReference type="Pfam" id="PF04263">
    <property type="entry name" value="TPK_catalytic"/>
    <property type="match status" value="1"/>
</dbReference>
<comment type="catalytic activity">
    <reaction evidence="7">
        <text>thiamine + ATP = thiamine diphosphate + AMP + H(+)</text>
        <dbReference type="Rhea" id="RHEA:11576"/>
        <dbReference type="ChEBI" id="CHEBI:15378"/>
        <dbReference type="ChEBI" id="CHEBI:18385"/>
        <dbReference type="ChEBI" id="CHEBI:30616"/>
        <dbReference type="ChEBI" id="CHEBI:58937"/>
        <dbReference type="ChEBI" id="CHEBI:456215"/>
    </reaction>
</comment>
<feature type="domain" description="Thiamin pyrophosphokinase thiamin-binding" evidence="8">
    <location>
        <begin position="212"/>
        <end position="277"/>
    </location>
</feature>
<comment type="similarity">
    <text evidence="2 7">Belongs to the thiamine pyrophosphokinase family.</text>
</comment>
<dbReference type="InterPro" id="IPR007371">
    <property type="entry name" value="TPK_catalytic"/>
</dbReference>
<dbReference type="UniPathway" id="UPA00060">
    <property type="reaction ID" value="UER00597"/>
</dbReference>
<reference evidence="10" key="3">
    <citation type="submission" date="2025-08" db="UniProtKB">
        <authorList>
            <consortium name="RefSeq"/>
        </authorList>
    </citation>
    <scope>IDENTIFICATION</scope>
    <source>
        <strain evidence="10">CBS 342.82</strain>
    </source>
</reference>
<dbReference type="PIRSF" id="PIRSF031057">
    <property type="entry name" value="Thiamin_pyrophosphokinase"/>
    <property type="match status" value="1"/>
</dbReference>
<dbReference type="Pfam" id="PF04265">
    <property type="entry name" value="TPK_B1_binding"/>
    <property type="match status" value="1"/>
</dbReference>
<dbReference type="GO" id="GO:0009229">
    <property type="term" value="P:thiamine diphosphate biosynthetic process"/>
    <property type="evidence" value="ECO:0007669"/>
    <property type="project" value="UniProtKB-UniRule"/>
</dbReference>
<evidence type="ECO:0000256" key="7">
    <source>
        <dbReference type="PIRNR" id="PIRNR031057"/>
    </source>
</evidence>
<dbReference type="InterPro" id="IPR007373">
    <property type="entry name" value="Thiamin_PyroPKinase_B1-bd"/>
</dbReference>
<keyword evidence="4 7" id="KW-0547">Nucleotide-binding</keyword>